<dbReference type="GeneID" id="33568534"/>
<dbReference type="AlphaFoldDB" id="A0A1Y2GGL7"/>
<accession>A0A1Y2GGL7</accession>
<keyword evidence="2" id="KW-1185">Reference proteome</keyword>
<organism evidence="1 2">
    <name type="scientific">Lobosporangium transversale</name>
    <dbReference type="NCBI Taxonomy" id="64571"/>
    <lineage>
        <taxon>Eukaryota</taxon>
        <taxon>Fungi</taxon>
        <taxon>Fungi incertae sedis</taxon>
        <taxon>Mucoromycota</taxon>
        <taxon>Mortierellomycotina</taxon>
        <taxon>Mortierellomycetes</taxon>
        <taxon>Mortierellales</taxon>
        <taxon>Mortierellaceae</taxon>
        <taxon>Lobosporangium</taxon>
    </lineage>
</organism>
<dbReference type="Proteomes" id="UP000193648">
    <property type="component" value="Unassembled WGS sequence"/>
</dbReference>
<dbReference type="InParanoid" id="A0A1Y2GGL7"/>
<proteinExistence type="predicted"/>
<reference evidence="1 2" key="1">
    <citation type="submission" date="2016-07" db="EMBL/GenBank/DDBJ databases">
        <title>Pervasive Adenine N6-methylation of Active Genes in Fungi.</title>
        <authorList>
            <consortium name="DOE Joint Genome Institute"/>
            <person name="Mondo S.J."/>
            <person name="Dannebaum R.O."/>
            <person name="Kuo R.C."/>
            <person name="Labutti K."/>
            <person name="Haridas S."/>
            <person name="Kuo A."/>
            <person name="Salamov A."/>
            <person name="Ahrendt S.R."/>
            <person name="Lipzen A."/>
            <person name="Sullivan W."/>
            <person name="Andreopoulos W.B."/>
            <person name="Clum A."/>
            <person name="Lindquist E."/>
            <person name="Daum C."/>
            <person name="Ramamoorthy G.K."/>
            <person name="Gryganskyi A."/>
            <person name="Culley D."/>
            <person name="Magnuson J.K."/>
            <person name="James T.Y."/>
            <person name="O'Malley M.A."/>
            <person name="Stajich J.E."/>
            <person name="Spatafora J.W."/>
            <person name="Visel A."/>
            <person name="Grigoriev I.V."/>
        </authorList>
    </citation>
    <scope>NUCLEOTIDE SEQUENCE [LARGE SCALE GENOMIC DNA]</scope>
    <source>
        <strain evidence="1 2">NRRL 3116</strain>
    </source>
</reference>
<name>A0A1Y2GGL7_9FUNG</name>
<evidence type="ECO:0000313" key="2">
    <source>
        <dbReference type="Proteomes" id="UP000193648"/>
    </source>
</evidence>
<gene>
    <name evidence="1" type="ORF">BCR41DRAFT_372514</name>
</gene>
<sequence>MGGKLHLKLNIGERPIPNSHCSQTRYYGIHTRTNRLHSLHAFIPRQTVRTVCISDLQSSSRSRITYWFSPTLCPRGRDWRAVLPASLDITLFCGCCVRVANCTIVFFIAFLCKAGLPPRHIIGQTRHALSLCASGSVLPMTLCERGSAFVLHQRECFSGHHTVCREIGAYPLALLYNSV</sequence>
<dbReference type="OrthoDB" id="5574025at2759"/>
<evidence type="ECO:0000313" key="1">
    <source>
        <dbReference type="EMBL" id="ORZ10340.1"/>
    </source>
</evidence>
<protein>
    <submittedName>
        <fullName evidence="1">Uncharacterized protein</fullName>
    </submittedName>
</protein>
<dbReference type="RefSeq" id="XP_021879247.1">
    <property type="nucleotide sequence ID" value="XM_022026691.1"/>
</dbReference>
<dbReference type="EMBL" id="MCFF01000031">
    <property type="protein sequence ID" value="ORZ10340.1"/>
    <property type="molecule type" value="Genomic_DNA"/>
</dbReference>
<comment type="caution">
    <text evidence="1">The sequence shown here is derived from an EMBL/GenBank/DDBJ whole genome shotgun (WGS) entry which is preliminary data.</text>
</comment>